<dbReference type="Proteomes" id="UP000480350">
    <property type="component" value="Unassembled WGS sequence"/>
</dbReference>
<accession>A0A7C9IFK3</accession>
<dbReference type="InterPro" id="IPR000620">
    <property type="entry name" value="EamA_dom"/>
</dbReference>
<feature type="transmembrane region" description="Helical" evidence="6">
    <location>
        <begin position="205"/>
        <end position="228"/>
    </location>
</feature>
<dbReference type="InterPro" id="IPR037185">
    <property type="entry name" value="EmrE-like"/>
</dbReference>
<comment type="caution">
    <text evidence="8">The sequence shown here is derived from an EMBL/GenBank/DDBJ whole genome shotgun (WGS) entry which is preliminary data.</text>
</comment>
<feature type="transmembrane region" description="Helical" evidence="6">
    <location>
        <begin position="261"/>
        <end position="279"/>
    </location>
</feature>
<evidence type="ECO:0000256" key="4">
    <source>
        <dbReference type="ARBA" id="ARBA00022989"/>
    </source>
</evidence>
<evidence type="ECO:0000259" key="7">
    <source>
        <dbReference type="Pfam" id="PF00892"/>
    </source>
</evidence>
<keyword evidence="3 6" id="KW-0812">Transmembrane</keyword>
<gene>
    <name evidence="8" type="ORF">GQ651_07090</name>
</gene>
<dbReference type="GO" id="GO:0016020">
    <property type="term" value="C:membrane"/>
    <property type="evidence" value="ECO:0007669"/>
    <property type="project" value="UniProtKB-SubCell"/>
</dbReference>
<dbReference type="Pfam" id="PF00892">
    <property type="entry name" value="EamA"/>
    <property type="match status" value="2"/>
</dbReference>
<sequence>MLNTRAMIFMTAAMAAFAVTDALIKHAAEAIGTMQCLMLVSVISMAVFLVVLRRNGERFWTADALGRPMLIRTAGEVVGSAGFVGGLALVPLSTVTALAQAQPLVLTAAAAIFLKERVGWRRWAAVVAGFIGMMIILRPGREAFDPALLLPIAGIFGLTARDLGTRLLPPSVSTAFAAAWALFVLTLVGAVGMMVAGGYRPMTPTLWAVVSAAAVTVSVAFVFITLALRKGEVSAIAPFRYTRILFAMSIAWVAFGERPDAAVWIGLSVILASGLYAFWRERRTGTAPAT</sequence>
<proteinExistence type="inferred from homology"/>
<feature type="domain" description="EamA" evidence="7">
    <location>
        <begin position="6"/>
        <end position="137"/>
    </location>
</feature>
<evidence type="ECO:0000256" key="6">
    <source>
        <dbReference type="SAM" id="Phobius"/>
    </source>
</evidence>
<keyword evidence="9" id="KW-1185">Reference proteome</keyword>
<evidence type="ECO:0000256" key="1">
    <source>
        <dbReference type="ARBA" id="ARBA00004141"/>
    </source>
</evidence>
<evidence type="ECO:0000256" key="3">
    <source>
        <dbReference type="ARBA" id="ARBA00022692"/>
    </source>
</evidence>
<reference evidence="8 9" key="1">
    <citation type="submission" date="2019-12" db="EMBL/GenBank/DDBJ databases">
        <authorList>
            <person name="Lee S.D."/>
        </authorList>
    </citation>
    <scope>NUCLEOTIDE SEQUENCE [LARGE SCALE GENOMIC DNA]</scope>
    <source>
        <strain evidence="8 9">GH1-50</strain>
    </source>
</reference>
<protein>
    <submittedName>
        <fullName evidence="8">EamA family transporter</fullName>
    </submittedName>
</protein>
<evidence type="ECO:0000313" key="8">
    <source>
        <dbReference type="EMBL" id="MXQ07608.1"/>
    </source>
</evidence>
<dbReference type="PANTHER" id="PTHR22911:SF6">
    <property type="entry name" value="SOLUTE CARRIER FAMILY 35 MEMBER G1"/>
    <property type="match status" value="1"/>
</dbReference>
<name>A0A7C9IFK3_9RHOB</name>
<dbReference type="SUPFAM" id="SSF103481">
    <property type="entry name" value="Multidrug resistance efflux transporter EmrE"/>
    <property type="match status" value="2"/>
</dbReference>
<comment type="subcellular location">
    <subcellularLocation>
        <location evidence="1">Membrane</location>
        <topology evidence="1">Multi-pass membrane protein</topology>
    </subcellularLocation>
</comment>
<keyword evidence="5 6" id="KW-0472">Membrane</keyword>
<organism evidence="8 9">
    <name type="scientific">Kangsaoukella pontilimi</name>
    <dbReference type="NCBI Taxonomy" id="2691042"/>
    <lineage>
        <taxon>Bacteria</taxon>
        <taxon>Pseudomonadati</taxon>
        <taxon>Pseudomonadota</taxon>
        <taxon>Alphaproteobacteria</taxon>
        <taxon>Rhodobacterales</taxon>
        <taxon>Paracoccaceae</taxon>
        <taxon>Kangsaoukella</taxon>
    </lineage>
</organism>
<feature type="domain" description="EamA" evidence="7">
    <location>
        <begin position="166"/>
        <end position="273"/>
    </location>
</feature>
<dbReference type="AlphaFoldDB" id="A0A7C9IFK3"/>
<keyword evidence="4 6" id="KW-1133">Transmembrane helix</keyword>
<evidence type="ECO:0000256" key="2">
    <source>
        <dbReference type="ARBA" id="ARBA00009853"/>
    </source>
</evidence>
<dbReference type="EMBL" id="WUPT01000001">
    <property type="protein sequence ID" value="MXQ07608.1"/>
    <property type="molecule type" value="Genomic_DNA"/>
</dbReference>
<evidence type="ECO:0000313" key="9">
    <source>
        <dbReference type="Proteomes" id="UP000480350"/>
    </source>
</evidence>
<feature type="transmembrane region" description="Helical" evidence="6">
    <location>
        <begin position="123"/>
        <end position="140"/>
    </location>
</feature>
<reference evidence="8 9" key="2">
    <citation type="submission" date="2020-03" db="EMBL/GenBank/DDBJ databases">
        <title>Kangsaoukella pontilimi gen. nov., sp. nov., a new member of the family Rhodobacteraceae isolated from a tidal mudflat.</title>
        <authorList>
            <person name="Kim I.S."/>
        </authorList>
    </citation>
    <scope>NUCLEOTIDE SEQUENCE [LARGE SCALE GENOMIC DNA]</scope>
    <source>
        <strain evidence="8 9">GH1-50</strain>
    </source>
</reference>
<evidence type="ECO:0000256" key="5">
    <source>
        <dbReference type="ARBA" id="ARBA00023136"/>
    </source>
</evidence>
<dbReference type="PANTHER" id="PTHR22911">
    <property type="entry name" value="ACYL-MALONYL CONDENSING ENZYME-RELATED"/>
    <property type="match status" value="1"/>
</dbReference>
<comment type="similarity">
    <text evidence="2">Belongs to the drug/metabolite transporter (DMT) superfamily. 10 TMS drug/metabolite exporter (DME) (TC 2.A.7.3) family.</text>
</comment>
<feature type="transmembrane region" description="Helical" evidence="6">
    <location>
        <begin position="176"/>
        <end position="199"/>
    </location>
</feature>
<feature type="transmembrane region" description="Helical" evidence="6">
    <location>
        <begin position="32"/>
        <end position="52"/>
    </location>
</feature>